<evidence type="ECO:0000256" key="1">
    <source>
        <dbReference type="ARBA" id="ARBA00022649"/>
    </source>
</evidence>
<keyword evidence="5" id="KW-1185">Reference proteome</keyword>
<keyword evidence="3" id="KW-0378">Hydrolase</keyword>
<dbReference type="EMBL" id="QETB01000001">
    <property type="protein sequence ID" value="PWF27175.1"/>
    <property type="molecule type" value="Genomic_DNA"/>
</dbReference>
<dbReference type="GO" id="GO:0016787">
    <property type="term" value="F:hydrolase activity"/>
    <property type="evidence" value="ECO:0007669"/>
    <property type="project" value="UniProtKB-KW"/>
</dbReference>
<dbReference type="Proteomes" id="UP000245283">
    <property type="component" value="Unassembled WGS sequence"/>
</dbReference>
<comment type="caution">
    <text evidence="4">The sequence shown here is derived from an EMBL/GenBank/DDBJ whole genome shotgun (WGS) entry which is preliminary data.</text>
</comment>
<gene>
    <name evidence="4" type="ORF">DD236_01880</name>
</gene>
<evidence type="ECO:0000256" key="3">
    <source>
        <dbReference type="ARBA" id="ARBA00022801"/>
    </source>
</evidence>
<evidence type="ECO:0000313" key="4">
    <source>
        <dbReference type="EMBL" id="PWF27175.1"/>
    </source>
</evidence>
<organism evidence="4 5">
    <name type="scientific">Ancrocorticia populi</name>
    <dbReference type="NCBI Taxonomy" id="2175228"/>
    <lineage>
        <taxon>Bacteria</taxon>
        <taxon>Bacillati</taxon>
        <taxon>Actinomycetota</taxon>
        <taxon>Actinomycetes</taxon>
        <taxon>Actinomycetales</taxon>
        <taxon>Actinomycetaceae</taxon>
        <taxon>Ancrocorticia</taxon>
    </lineage>
</organism>
<keyword evidence="1" id="KW-1277">Toxin-antitoxin system</keyword>
<protein>
    <submittedName>
        <fullName evidence="4">Uncharacterized protein</fullName>
    </submittedName>
</protein>
<keyword evidence="2" id="KW-0540">Nuclease</keyword>
<sequence length="29" mass="3256">MRNRIVHGYMSVDPEVVRITAAAELAQVE</sequence>
<accession>A0A2V1K9K8</accession>
<evidence type="ECO:0000256" key="2">
    <source>
        <dbReference type="ARBA" id="ARBA00022722"/>
    </source>
</evidence>
<name>A0A2V1K9K8_9ACTO</name>
<reference evidence="5" key="1">
    <citation type="submission" date="2018-05" db="EMBL/GenBank/DDBJ databases">
        <authorList>
            <person name="Li Y."/>
        </authorList>
    </citation>
    <scope>NUCLEOTIDE SEQUENCE [LARGE SCALE GENOMIC DNA]</scope>
    <source>
        <strain evidence="5">sk1b4</strain>
    </source>
</reference>
<evidence type="ECO:0000313" key="5">
    <source>
        <dbReference type="Proteomes" id="UP000245283"/>
    </source>
</evidence>
<dbReference type="Pfam" id="PF01934">
    <property type="entry name" value="HepT-like"/>
    <property type="match status" value="1"/>
</dbReference>
<dbReference type="GO" id="GO:0004540">
    <property type="term" value="F:RNA nuclease activity"/>
    <property type="evidence" value="ECO:0007669"/>
    <property type="project" value="InterPro"/>
</dbReference>
<dbReference type="GO" id="GO:0110001">
    <property type="term" value="C:toxin-antitoxin complex"/>
    <property type="evidence" value="ECO:0007669"/>
    <property type="project" value="InterPro"/>
</dbReference>
<dbReference type="InterPro" id="IPR008201">
    <property type="entry name" value="HepT-like"/>
</dbReference>
<proteinExistence type="predicted"/>
<dbReference type="AlphaFoldDB" id="A0A2V1K9K8"/>